<comment type="caution">
    <text evidence="1">The sequence shown here is derived from an EMBL/GenBank/DDBJ whole genome shotgun (WGS) entry which is preliminary data.</text>
</comment>
<dbReference type="EMBL" id="BAAAQM010000003">
    <property type="protein sequence ID" value="GAA1955658.1"/>
    <property type="molecule type" value="Genomic_DNA"/>
</dbReference>
<dbReference type="Proteomes" id="UP001499854">
    <property type="component" value="Unassembled WGS sequence"/>
</dbReference>
<name>A0ABN2QNJ2_9ACTN</name>
<gene>
    <name evidence="1" type="ORF">GCM10009838_09190</name>
</gene>
<protein>
    <submittedName>
        <fullName evidence="1">Uncharacterized protein</fullName>
    </submittedName>
</protein>
<sequence length="222" mass="23708">MARIPKAQELLVGMAALPASVMGNALLRLTRPGSGPRLYGLADTAPAGGPLSVDSFSADGLRTLTAVALAYGDSVDVTGPLVVVHTELRPERRPDAEAVVRMTAATLARRDQLLAEGKYLELDDTDPQEVLDHGQWSEAGVEVVVDGGAPRHEAVSVVHPRGDEADRTGFWAFSTPAEQARVIVAGRHPCPEQVLLARVTDLEPYFSGNRSRALRLVKLAFS</sequence>
<keyword evidence="2" id="KW-1185">Reference proteome</keyword>
<reference evidence="1 2" key="1">
    <citation type="journal article" date="2019" name="Int. J. Syst. Evol. Microbiol.">
        <title>The Global Catalogue of Microorganisms (GCM) 10K type strain sequencing project: providing services to taxonomists for standard genome sequencing and annotation.</title>
        <authorList>
            <consortium name="The Broad Institute Genomics Platform"/>
            <consortium name="The Broad Institute Genome Sequencing Center for Infectious Disease"/>
            <person name="Wu L."/>
            <person name="Ma J."/>
        </authorList>
    </citation>
    <scope>NUCLEOTIDE SEQUENCE [LARGE SCALE GENOMIC DNA]</scope>
    <source>
        <strain evidence="1 2">JCM 16013</strain>
    </source>
</reference>
<evidence type="ECO:0000313" key="1">
    <source>
        <dbReference type="EMBL" id="GAA1955658.1"/>
    </source>
</evidence>
<dbReference type="RefSeq" id="WP_344655639.1">
    <property type="nucleotide sequence ID" value="NZ_BAAAQM010000003.1"/>
</dbReference>
<proteinExistence type="predicted"/>
<evidence type="ECO:0000313" key="2">
    <source>
        <dbReference type="Proteomes" id="UP001499854"/>
    </source>
</evidence>
<accession>A0ABN2QNJ2</accession>
<organism evidence="1 2">
    <name type="scientific">Catenulispora subtropica</name>
    <dbReference type="NCBI Taxonomy" id="450798"/>
    <lineage>
        <taxon>Bacteria</taxon>
        <taxon>Bacillati</taxon>
        <taxon>Actinomycetota</taxon>
        <taxon>Actinomycetes</taxon>
        <taxon>Catenulisporales</taxon>
        <taxon>Catenulisporaceae</taxon>
        <taxon>Catenulispora</taxon>
    </lineage>
</organism>